<dbReference type="Pfam" id="PF07715">
    <property type="entry name" value="Plug"/>
    <property type="match status" value="1"/>
</dbReference>
<evidence type="ECO:0000256" key="6">
    <source>
        <dbReference type="ARBA" id="ARBA00023136"/>
    </source>
</evidence>
<evidence type="ECO:0000259" key="11">
    <source>
        <dbReference type="Pfam" id="PF00593"/>
    </source>
</evidence>
<evidence type="ECO:0000256" key="9">
    <source>
        <dbReference type="RuleBase" id="RU003357"/>
    </source>
</evidence>
<dbReference type="InterPro" id="IPR036942">
    <property type="entry name" value="Beta-barrel_TonB_sf"/>
</dbReference>
<keyword evidence="6 8" id="KW-0472">Membrane</keyword>
<dbReference type="RefSeq" id="WP_301642363.1">
    <property type="nucleotide sequence ID" value="NZ_CP098494.1"/>
</dbReference>
<dbReference type="PROSITE" id="PS52016">
    <property type="entry name" value="TONB_DEPENDENT_REC_3"/>
    <property type="match status" value="1"/>
</dbReference>
<dbReference type="Gene3D" id="2.40.170.20">
    <property type="entry name" value="TonB-dependent receptor, beta-barrel domain"/>
    <property type="match status" value="1"/>
</dbReference>
<organism evidence="13 14">
    <name type="scientific">Qipengyuania citrea</name>
    <dbReference type="NCBI Taxonomy" id="225971"/>
    <lineage>
        <taxon>Bacteria</taxon>
        <taxon>Pseudomonadati</taxon>
        <taxon>Pseudomonadota</taxon>
        <taxon>Alphaproteobacteria</taxon>
        <taxon>Sphingomonadales</taxon>
        <taxon>Erythrobacteraceae</taxon>
        <taxon>Qipengyuania</taxon>
    </lineage>
</organism>
<keyword evidence="3 8" id="KW-1134">Transmembrane beta strand</keyword>
<keyword evidence="13" id="KW-0675">Receptor</keyword>
<keyword evidence="10" id="KW-0732">Signal</keyword>
<feature type="chain" id="PRO_5045818124" evidence="10">
    <location>
        <begin position="32"/>
        <end position="1057"/>
    </location>
</feature>
<evidence type="ECO:0000256" key="4">
    <source>
        <dbReference type="ARBA" id="ARBA00022692"/>
    </source>
</evidence>
<evidence type="ECO:0000256" key="10">
    <source>
        <dbReference type="SAM" id="SignalP"/>
    </source>
</evidence>
<evidence type="ECO:0000256" key="1">
    <source>
        <dbReference type="ARBA" id="ARBA00004571"/>
    </source>
</evidence>
<keyword evidence="5 9" id="KW-0798">TonB box</keyword>
<keyword evidence="2 8" id="KW-0813">Transport</keyword>
<evidence type="ECO:0000313" key="13">
    <source>
        <dbReference type="EMBL" id="USA61798.1"/>
    </source>
</evidence>
<dbReference type="PANTHER" id="PTHR47234:SF2">
    <property type="entry name" value="TONB-DEPENDENT RECEPTOR"/>
    <property type="match status" value="1"/>
</dbReference>
<dbReference type="PANTHER" id="PTHR47234">
    <property type="match status" value="1"/>
</dbReference>
<keyword evidence="4 8" id="KW-0812">Transmembrane</keyword>
<evidence type="ECO:0000313" key="14">
    <source>
        <dbReference type="Proteomes" id="UP001056619"/>
    </source>
</evidence>
<reference evidence="13 14" key="1">
    <citation type="submission" date="2022-06" db="EMBL/GenBank/DDBJ databases">
        <authorList>
            <person name="Liu G."/>
        </authorList>
    </citation>
    <scope>NUCLEOTIDE SEQUENCE [LARGE SCALE GENOMIC DNA]</scope>
    <source>
        <strain evidence="13 14">E4</strain>
    </source>
</reference>
<dbReference type="EMBL" id="CP098494">
    <property type="protein sequence ID" value="USA61798.1"/>
    <property type="molecule type" value="Genomic_DNA"/>
</dbReference>
<evidence type="ECO:0000259" key="12">
    <source>
        <dbReference type="Pfam" id="PF07715"/>
    </source>
</evidence>
<comment type="subcellular location">
    <subcellularLocation>
        <location evidence="1 8">Cell outer membrane</location>
        <topology evidence="1 8">Multi-pass membrane protein</topology>
    </subcellularLocation>
</comment>
<comment type="similarity">
    <text evidence="8 9">Belongs to the TonB-dependent receptor family.</text>
</comment>
<feature type="domain" description="TonB-dependent receptor plug" evidence="12">
    <location>
        <begin position="67"/>
        <end position="181"/>
    </location>
</feature>
<feature type="signal peptide" evidence="10">
    <location>
        <begin position="1"/>
        <end position="31"/>
    </location>
</feature>
<accession>A0ABY4UBP8</accession>
<keyword evidence="7 8" id="KW-0998">Cell outer membrane</keyword>
<evidence type="ECO:0000256" key="3">
    <source>
        <dbReference type="ARBA" id="ARBA00022452"/>
    </source>
</evidence>
<dbReference type="InterPro" id="IPR037066">
    <property type="entry name" value="Plug_dom_sf"/>
</dbReference>
<dbReference type="InterPro" id="IPR012910">
    <property type="entry name" value="Plug_dom"/>
</dbReference>
<dbReference type="Pfam" id="PF00593">
    <property type="entry name" value="TonB_dep_Rec_b-barrel"/>
    <property type="match status" value="1"/>
</dbReference>
<sequence>MKKTLSASGGRAALLTSAGLAALAFSTPGFAQDADDAVASDPAEAAPVESNAIIVTGSRISRPELTSQVPVTTLTGEQIFEQSSINIGDTLNDLPQLRSTFSQANAGRFLGTTGLNLLDLRGLGTARTLVLVNGRRHVASDILSNGTSVDVNTIPNDLIERVDVVTGGNSAIYGSDAIAGVVNFILKDDFEGIQGRGHISVNDEGTFPSQYVSILAGQNFADGRGNITIHGEYANQDRVFGSDVSFLRRNDGFLVIDTDSATNSDGFPDRAFFRNIGSTTIDFNSLVPFPQQNGAAPCGTGLNNVPYNCNYIFTPDGQLVQQTGTRTSTGPFGSIVNSNGQTGREGTLLSVFPQQERYNVNLLARFEVAEAFQPFVEAKYVRINTQGQQSSPAFVQSGFTYGDPREFVRLDNPFLSSQARGVITDQLIASGLNSRLSGQVPLSPDDLAAIADGSYRFAIGRSLLDLGNRDERSERDVFRVVAGVRGDFLDSWNYEISANYGKVKEDTTILGNIIPQRFMLALDSGINPATGQIACRSQYDPTAAFEYGLAGDTDALAQDIANCVAYNPFGQGDNAAAANYILEDTVSKAELEQLVISGFVAGDTSGFFNLPGGPVGFAVGAEYRREKLFYQADPLVESGRTFYNALPTFAPDPFEVTEAFGEIRLPILSGVPFFEELTVSAAGRVSDYGGSVGTTYAYNGGVEWAPIPDITFRAQYGRSVRAPNLSETAFPITQNFAPGFSDPCLPQNLSQGSANRRANCQADLGALLTDPQFIALPNYSLEILSGSNPNLGEEKSDSYTIGAVIQPRAIPGLAVTVDYFDIKVKDVITAVSAQGIVNTCYDLPDLNNPFCDLITRYRGAGTGPNGEVPGQVLDKDLVVSAVNFAARTVRGIDSTVAYRTTFGANNALSTRLIYTHTFERSNFEDPTNPDFENRILEELGDPKDEFRWNLDFEFGKFRMGYEMRYIGPMYLNTYEDYNSLNGDPPQNDDYADIRKYPETFYHDVSFGYQVNDKFDFTVGVDNILGTNPPFGLTGIGGGSGIYRIRGTSFYAGVRAGF</sequence>
<evidence type="ECO:0000256" key="5">
    <source>
        <dbReference type="ARBA" id="ARBA00023077"/>
    </source>
</evidence>
<protein>
    <submittedName>
        <fullName evidence="13">TonB-dependent receptor</fullName>
    </submittedName>
</protein>
<evidence type="ECO:0000256" key="7">
    <source>
        <dbReference type="ARBA" id="ARBA00023237"/>
    </source>
</evidence>
<name>A0ABY4UBP8_9SPHN</name>
<dbReference type="InterPro" id="IPR039426">
    <property type="entry name" value="TonB-dep_rcpt-like"/>
</dbReference>
<feature type="domain" description="TonB-dependent receptor-like beta-barrel" evidence="11">
    <location>
        <begin position="476"/>
        <end position="1023"/>
    </location>
</feature>
<dbReference type="SUPFAM" id="SSF56935">
    <property type="entry name" value="Porins"/>
    <property type="match status" value="1"/>
</dbReference>
<gene>
    <name evidence="13" type="ORF">NCF85_02100</name>
</gene>
<evidence type="ECO:0000256" key="2">
    <source>
        <dbReference type="ARBA" id="ARBA00022448"/>
    </source>
</evidence>
<keyword evidence="14" id="KW-1185">Reference proteome</keyword>
<dbReference type="Gene3D" id="2.170.130.10">
    <property type="entry name" value="TonB-dependent receptor, plug domain"/>
    <property type="match status" value="1"/>
</dbReference>
<dbReference type="Proteomes" id="UP001056619">
    <property type="component" value="Chromosome"/>
</dbReference>
<evidence type="ECO:0000256" key="8">
    <source>
        <dbReference type="PROSITE-ProRule" id="PRU01360"/>
    </source>
</evidence>
<proteinExistence type="inferred from homology"/>
<dbReference type="InterPro" id="IPR000531">
    <property type="entry name" value="Beta-barrel_TonB"/>
</dbReference>